<organism evidence="1 2">
    <name type="scientific">Dryococelus australis</name>
    <dbReference type="NCBI Taxonomy" id="614101"/>
    <lineage>
        <taxon>Eukaryota</taxon>
        <taxon>Metazoa</taxon>
        <taxon>Ecdysozoa</taxon>
        <taxon>Arthropoda</taxon>
        <taxon>Hexapoda</taxon>
        <taxon>Insecta</taxon>
        <taxon>Pterygota</taxon>
        <taxon>Neoptera</taxon>
        <taxon>Polyneoptera</taxon>
        <taxon>Phasmatodea</taxon>
        <taxon>Verophasmatodea</taxon>
        <taxon>Anareolatae</taxon>
        <taxon>Phasmatidae</taxon>
        <taxon>Eurycanthinae</taxon>
        <taxon>Dryococelus</taxon>
    </lineage>
</organism>
<dbReference type="EMBL" id="JARBHB010000001">
    <property type="protein sequence ID" value="KAJ8897927.1"/>
    <property type="molecule type" value="Genomic_DNA"/>
</dbReference>
<protein>
    <submittedName>
        <fullName evidence="1">Uncharacterized protein</fullName>
    </submittedName>
</protein>
<reference evidence="1 2" key="1">
    <citation type="submission" date="2023-02" db="EMBL/GenBank/DDBJ databases">
        <title>LHISI_Scaffold_Assembly.</title>
        <authorList>
            <person name="Stuart O.P."/>
            <person name="Cleave R."/>
            <person name="Magrath M.J.L."/>
            <person name="Mikheyev A.S."/>
        </authorList>
    </citation>
    <scope>NUCLEOTIDE SEQUENCE [LARGE SCALE GENOMIC DNA]</scope>
    <source>
        <strain evidence="1">Daus_M_001</strain>
        <tissue evidence="1">Leg muscle</tissue>
    </source>
</reference>
<gene>
    <name evidence="1" type="ORF">PR048_003284</name>
</gene>
<accession>A0ABQ9IMM9</accession>
<evidence type="ECO:0000313" key="2">
    <source>
        <dbReference type="Proteomes" id="UP001159363"/>
    </source>
</evidence>
<evidence type="ECO:0000313" key="1">
    <source>
        <dbReference type="EMBL" id="KAJ8897927.1"/>
    </source>
</evidence>
<comment type="caution">
    <text evidence="1">The sequence shown here is derived from an EMBL/GenBank/DDBJ whole genome shotgun (WGS) entry which is preliminary data.</text>
</comment>
<sequence>MAEIVIVQDGGVLSTLRAAQITPLQSPALLKRQIDHGPALTASVCDGARWQSSLSWSHECVGLSPIASFGGTCWSTLPPFPFSISRPVRPFFCWAAVGAKECPSSPSNSLAVRAIVCDFFLFCCIPLRRDTACRLSGISAPRVPRRRHVGRSPSTGDCGARIGLAENGRFPFTIWELQLSAYNFHPPAADSSYAQATETTTGCGAAEGDNVSRIRLLVYCMGAVKRVGGAVASALAFHQSGSNSIPGGFAPGFSHVGIVLNDAASRRVFSGNSRFARPCIPAPLQPRYHFMSCSRMTGTYGSQLESPPLG</sequence>
<dbReference type="Proteomes" id="UP001159363">
    <property type="component" value="Chromosome 1"/>
</dbReference>
<proteinExistence type="predicted"/>
<feature type="non-terminal residue" evidence="1">
    <location>
        <position position="310"/>
    </location>
</feature>
<name>A0ABQ9IMM9_9NEOP</name>
<keyword evidence="2" id="KW-1185">Reference proteome</keyword>